<evidence type="ECO:0000256" key="1">
    <source>
        <dbReference type="ARBA" id="ARBA00022723"/>
    </source>
</evidence>
<dbReference type="SMART" id="SM00849">
    <property type="entry name" value="Lactamase_B"/>
    <property type="match status" value="1"/>
</dbReference>
<organism evidence="3 4">
    <name type="scientific">Candidatus Paraluminiphilus aquimaris</name>
    <dbReference type="NCBI Taxonomy" id="2518994"/>
    <lineage>
        <taxon>Bacteria</taxon>
        <taxon>Pseudomonadati</taxon>
        <taxon>Pseudomonadota</taxon>
        <taxon>Gammaproteobacteria</taxon>
        <taxon>Cellvibrionales</taxon>
        <taxon>Halieaceae</taxon>
        <taxon>Candidatus Paraluminiphilus</taxon>
    </lineage>
</organism>
<dbReference type="InterPro" id="IPR036866">
    <property type="entry name" value="RibonucZ/Hydroxyglut_hydro"/>
</dbReference>
<accession>A0ABY6Q9F8</accession>
<dbReference type="Proteomes" id="UP001317963">
    <property type="component" value="Chromosome"/>
</dbReference>
<gene>
    <name evidence="3" type="ORF">E0F26_08940</name>
</gene>
<dbReference type="InterPro" id="IPR051682">
    <property type="entry name" value="Mito_Persulfide_Diox"/>
</dbReference>
<name>A0ABY6Q9F8_9GAMM</name>
<keyword evidence="1" id="KW-0479">Metal-binding</keyword>
<dbReference type="InterPro" id="IPR001279">
    <property type="entry name" value="Metallo-B-lactamas"/>
</dbReference>
<evidence type="ECO:0000259" key="2">
    <source>
        <dbReference type="SMART" id="SM00849"/>
    </source>
</evidence>
<dbReference type="RefSeq" id="WP_279241315.1">
    <property type="nucleotide sequence ID" value="NZ_CP036501.1"/>
</dbReference>
<evidence type="ECO:0000313" key="4">
    <source>
        <dbReference type="Proteomes" id="UP001317963"/>
    </source>
</evidence>
<dbReference type="Gene3D" id="3.60.15.10">
    <property type="entry name" value="Ribonuclease Z/Hydroxyacylglutathione hydrolase-like"/>
    <property type="match status" value="1"/>
</dbReference>
<evidence type="ECO:0000313" key="3">
    <source>
        <dbReference type="EMBL" id="UZP74853.1"/>
    </source>
</evidence>
<dbReference type="InterPro" id="IPR044528">
    <property type="entry name" value="POD-like_MBL-fold"/>
</dbReference>
<reference evidence="3 4" key="1">
    <citation type="submission" date="2019-02" db="EMBL/GenBank/DDBJ databases">
        <title>Halieaceae_genomes.</title>
        <authorList>
            <person name="Li S.-H."/>
        </authorList>
    </citation>
    <scope>NUCLEOTIDE SEQUENCE [LARGE SCALE GENOMIC DNA]</scope>
    <source>
        <strain evidence="3 4">JH123</strain>
    </source>
</reference>
<dbReference type="PANTHER" id="PTHR43084:SF1">
    <property type="entry name" value="PERSULFIDE DIOXYGENASE ETHE1, MITOCHONDRIAL"/>
    <property type="match status" value="1"/>
</dbReference>
<sequence length="304" mass="33801">MQKPDHSTPHVEAFYDEATSTLSYVVADTDNKVCVVIDPVLDINDGAAEISTHSADRIVRFIEERELRAVYVFETHAHADHLSASYYLKQKLGAKIGISSLIGDIQRKFADIYSESPHFAVDGSQFDILLTDQQTLSLGALQITALHSPGHTPACMAYHIGDALFVGDTLFMPDSGTARCDFPGGNASELYFSIKRLLELPESTRVFVCHDYQPNGRPLAYEASIRRHRMENIHVRDGVSEIEFVTMRQARDRQLPMPKLMIPSMQVNIRAGALPRHPVSARPVITLPINAFGGEDLSEIVENQ</sequence>
<dbReference type="PANTHER" id="PTHR43084">
    <property type="entry name" value="PERSULFIDE DIOXYGENASE ETHE1"/>
    <property type="match status" value="1"/>
</dbReference>
<dbReference type="EMBL" id="CP036501">
    <property type="protein sequence ID" value="UZP74853.1"/>
    <property type="molecule type" value="Genomic_DNA"/>
</dbReference>
<proteinExistence type="predicted"/>
<dbReference type="SUPFAM" id="SSF56281">
    <property type="entry name" value="Metallo-hydrolase/oxidoreductase"/>
    <property type="match status" value="1"/>
</dbReference>
<dbReference type="Pfam" id="PF00753">
    <property type="entry name" value="Lactamase_B"/>
    <property type="match status" value="1"/>
</dbReference>
<dbReference type="CDD" id="cd07724">
    <property type="entry name" value="POD-like_MBL-fold"/>
    <property type="match status" value="1"/>
</dbReference>
<protein>
    <submittedName>
        <fullName evidence="3">MBL fold metallo-hydrolase</fullName>
    </submittedName>
</protein>
<feature type="domain" description="Metallo-beta-lactamase" evidence="2">
    <location>
        <begin position="20"/>
        <end position="210"/>
    </location>
</feature>
<keyword evidence="4" id="KW-1185">Reference proteome</keyword>